<dbReference type="eggNOG" id="ENOG50347BB">
    <property type="taxonomic scope" value="Bacteria"/>
</dbReference>
<organism evidence="1 2">
    <name type="scientific">Streptomyces violaceusniger (strain Tu 4113)</name>
    <dbReference type="NCBI Taxonomy" id="653045"/>
    <lineage>
        <taxon>Bacteria</taxon>
        <taxon>Bacillati</taxon>
        <taxon>Actinomycetota</taxon>
        <taxon>Actinomycetes</taxon>
        <taxon>Kitasatosporales</taxon>
        <taxon>Streptomycetaceae</taxon>
        <taxon>Streptomyces</taxon>
        <taxon>Streptomyces violaceusniger group</taxon>
    </lineage>
</organism>
<dbReference type="EMBL" id="CP002994">
    <property type="protein sequence ID" value="AEM85336.1"/>
    <property type="molecule type" value="Genomic_DNA"/>
</dbReference>
<dbReference type="KEGG" id="svl:Strvi_5827"/>
<accession>G2PG30</accession>
<dbReference type="Proteomes" id="UP000008703">
    <property type="component" value="Chromosome"/>
</dbReference>
<dbReference type="AlphaFoldDB" id="G2PG30"/>
<name>G2PG30_STRV4</name>
<sequence>MRTARDPGRRNEGDAMSRRRTRTICAVSLMAVLAPAAVGCSDGGGTPSSEVSRASAAIASARSSAQAELGKIKGGSQAKREVKAGRVSRDGAGRSVAPLTVTNRGKHTANYAIEVNFRDADGDLVDAVVLHLSKVPPHQPTKATAHSHRKLTGHITAQVGTAVRY</sequence>
<keyword evidence="2" id="KW-1185">Reference proteome</keyword>
<evidence type="ECO:0000313" key="2">
    <source>
        <dbReference type="Proteomes" id="UP000008703"/>
    </source>
</evidence>
<protein>
    <recommendedName>
        <fullName evidence="3">Lipoprotein</fullName>
    </recommendedName>
</protein>
<reference evidence="1" key="1">
    <citation type="submission" date="2011-08" db="EMBL/GenBank/DDBJ databases">
        <title>Complete sequence of chromosome of Streptomyces violaceusniger Tu 4113.</title>
        <authorList>
            <consortium name="US DOE Joint Genome Institute"/>
            <person name="Lucas S."/>
            <person name="Han J."/>
            <person name="Lapidus A."/>
            <person name="Cheng J.-F."/>
            <person name="Goodwin L."/>
            <person name="Pitluck S."/>
            <person name="Peters L."/>
            <person name="Ivanova N."/>
            <person name="Daligault H."/>
            <person name="Detter J.C."/>
            <person name="Han C."/>
            <person name="Tapia R."/>
            <person name="Land M."/>
            <person name="Hauser L."/>
            <person name="Kyrpides N."/>
            <person name="Ivanova N."/>
            <person name="Pagani I."/>
            <person name="Hagen A."/>
            <person name="Katz L."/>
            <person name="Fiedler H.-P."/>
            <person name="Keasling J."/>
            <person name="Fortman J."/>
            <person name="Woyke T."/>
        </authorList>
    </citation>
    <scope>NUCLEOTIDE SEQUENCE [LARGE SCALE GENOMIC DNA]</scope>
    <source>
        <strain evidence="1">Tu 4113</strain>
    </source>
</reference>
<gene>
    <name evidence="1" type="ORF">Strvi_5827</name>
</gene>
<evidence type="ECO:0000313" key="1">
    <source>
        <dbReference type="EMBL" id="AEM85336.1"/>
    </source>
</evidence>
<proteinExistence type="predicted"/>
<dbReference type="HOGENOM" id="CLU_133115_0_0_11"/>
<evidence type="ECO:0008006" key="3">
    <source>
        <dbReference type="Google" id="ProtNLM"/>
    </source>
</evidence>